<dbReference type="Proteomes" id="UP001054837">
    <property type="component" value="Unassembled WGS sequence"/>
</dbReference>
<gene>
    <name evidence="1" type="ORF">CDAR_268791</name>
</gene>
<proteinExistence type="predicted"/>
<accession>A0AAV4R3A2</accession>
<keyword evidence="2" id="KW-1185">Reference proteome</keyword>
<evidence type="ECO:0000313" key="2">
    <source>
        <dbReference type="Proteomes" id="UP001054837"/>
    </source>
</evidence>
<sequence length="103" mass="11851">MKDVPVPEVKGLSLGGIINVPTSRSEHWFRQKQQEQALKHFSGTSKKILDCIQQSEACGNLQHTHRNHYRPLRETAFGHRNVLVGINQQISWPEEEISILLER</sequence>
<name>A0AAV4R3A2_9ARAC</name>
<protein>
    <submittedName>
        <fullName evidence="1">Uncharacterized protein</fullName>
    </submittedName>
</protein>
<evidence type="ECO:0000313" key="1">
    <source>
        <dbReference type="EMBL" id="GIY15099.1"/>
    </source>
</evidence>
<dbReference type="AlphaFoldDB" id="A0AAV4R3A2"/>
<comment type="caution">
    <text evidence="1">The sequence shown here is derived from an EMBL/GenBank/DDBJ whole genome shotgun (WGS) entry which is preliminary data.</text>
</comment>
<dbReference type="EMBL" id="BPLQ01005473">
    <property type="protein sequence ID" value="GIY15099.1"/>
    <property type="molecule type" value="Genomic_DNA"/>
</dbReference>
<reference evidence="1 2" key="1">
    <citation type="submission" date="2021-06" db="EMBL/GenBank/DDBJ databases">
        <title>Caerostris darwini draft genome.</title>
        <authorList>
            <person name="Kono N."/>
            <person name="Arakawa K."/>
        </authorList>
    </citation>
    <scope>NUCLEOTIDE SEQUENCE [LARGE SCALE GENOMIC DNA]</scope>
</reference>
<organism evidence="1 2">
    <name type="scientific">Caerostris darwini</name>
    <dbReference type="NCBI Taxonomy" id="1538125"/>
    <lineage>
        <taxon>Eukaryota</taxon>
        <taxon>Metazoa</taxon>
        <taxon>Ecdysozoa</taxon>
        <taxon>Arthropoda</taxon>
        <taxon>Chelicerata</taxon>
        <taxon>Arachnida</taxon>
        <taxon>Araneae</taxon>
        <taxon>Araneomorphae</taxon>
        <taxon>Entelegynae</taxon>
        <taxon>Araneoidea</taxon>
        <taxon>Araneidae</taxon>
        <taxon>Caerostris</taxon>
    </lineage>
</organism>